<keyword evidence="1" id="KW-0732">Signal</keyword>
<accession>A0A7T8KE43</accession>
<dbReference type="AlphaFoldDB" id="A0A7T8KE43"/>
<dbReference type="OrthoDB" id="6381640at2759"/>
<dbReference type="SUPFAM" id="SSF49695">
    <property type="entry name" value="gamma-Crystallin-like"/>
    <property type="match status" value="1"/>
</dbReference>
<evidence type="ECO:0000313" key="3">
    <source>
        <dbReference type="Proteomes" id="UP000595437"/>
    </source>
</evidence>
<sequence length="247" mass="28009">MKTLFAFALCFALGSGIPRGSKDISASCRAYTSPNYSGYNREFRDYIEALSTYNLDNSIQSAVVSGIWLFYEDTQYNSRDFGGSSFFGWGQNLRIPTFHELNRVFSSLRYSGVGENMIESTINFYDGAGFMGREQFYYGDSSYLNYDNFGKSIIITGCEPWTLYEDKHFRGDHICLYPGSTSSCAPGFFIEPKDFGYFSNRVSLKPKDFGYFSNRVSSVRRGCFSKKVYKSIPVPANSTRMFIQPSA</sequence>
<feature type="signal peptide" evidence="1">
    <location>
        <begin position="1"/>
        <end position="16"/>
    </location>
</feature>
<evidence type="ECO:0000313" key="2">
    <source>
        <dbReference type="EMBL" id="QQP54255.1"/>
    </source>
</evidence>
<gene>
    <name evidence="2" type="ORF">FKW44_007032</name>
</gene>
<dbReference type="InterPro" id="IPR011024">
    <property type="entry name" value="G_crystallin-like"/>
</dbReference>
<name>A0A7T8KE43_CALRO</name>
<dbReference type="Proteomes" id="UP000595437">
    <property type="component" value="Chromosome 4"/>
</dbReference>
<dbReference type="Gene3D" id="2.60.20.10">
    <property type="entry name" value="Crystallins"/>
    <property type="match status" value="2"/>
</dbReference>
<dbReference type="EMBL" id="CP045893">
    <property type="protein sequence ID" value="QQP54255.1"/>
    <property type="molecule type" value="Genomic_DNA"/>
</dbReference>
<proteinExistence type="predicted"/>
<evidence type="ECO:0000256" key="1">
    <source>
        <dbReference type="SAM" id="SignalP"/>
    </source>
</evidence>
<feature type="chain" id="PRO_5030911729" evidence="1">
    <location>
        <begin position="17"/>
        <end position="247"/>
    </location>
</feature>
<keyword evidence="3" id="KW-1185">Reference proteome</keyword>
<protein>
    <submittedName>
        <fullName evidence="2">Gamma-crystallin A</fullName>
    </submittedName>
</protein>
<organism evidence="2 3">
    <name type="scientific">Caligus rogercresseyi</name>
    <name type="common">Sea louse</name>
    <dbReference type="NCBI Taxonomy" id="217165"/>
    <lineage>
        <taxon>Eukaryota</taxon>
        <taxon>Metazoa</taxon>
        <taxon>Ecdysozoa</taxon>
        <taxon>Arthropoda</taxon>
        <taxon>Crustacea</taxon>
        <taxon>Multicrustacea</taxon>
        <taxon>Hexanauplia</taxon>
        <taxon>Copepoda</taxon>
        <taxon>Siphonostomatoida</taxon>
        <taxon>Caligidae</taxon>
        <taxon>Caligus</taxon>
    </lineage>
</organism>
<reference evidence="3" key="1">
    <citation type="submission" date="2021-01" db="EMBL/GenBank/DDBJ databases">
        <title>Caligus Genome Assembly.</title>
        <authorList>
            <person name="Gallardo-Escarate C."/>
        </authorList>
    </citation>
    <scope>NUCLEOTIDE SEQUENCE [LARGE SCALE GENOMIC DNA]</scope>
</reference>